<evidence type="ECO:0000313" key="5">
    <source>
        <dbReference type="EMBL" id="PIE35004.1"/>
    </source>
</evidence>
<dbReference type="InterPro" id="IPR006059">
    <property type="entry name" value="SBP"/>
</dbReference>
<keyword evidence="2" id="KW-0238">DNA-binding</keyword>
<dbReference type="Pfam" id="PF13416">
    <property type="entry name" value="SBP_bac_8"/>
    <property type="match status" value="1"/>
</dbReference>
<dbReference type="InterPro" id="IPR036390">
    <property type="entry name" value="WH_DNA-bd_sf"/>
</dbReference>
<keyword evidence="3" id="KW-0804">Transcription</keyword>
<feature type="domain" description="HTH gntR-type" evidence="4">
    <location>
        <begin position="9"/>
        <end position="77"/>
    </location>
</feature>
<dbReference type="SUPFAM" id="SSF46785">
    <property type="entry name" value="Winged helix' DNA-binding domain"/>
    <property type="match status" value="1"/>
</dbReference>
<dbReference type="GO" id="GO:0003677">
    <property type="term" value="F:DNA binding"/>
    <property type="evidence" value="ECO:0007669"/>
    <property type="project" value="UniProtKB-KW"/>
</dbReference>
<comment type="caution">
    <text evidence="5">The sequence shown here is derived from an EMBL/GenBank/DDBJ whole genome shotgun (WGS) entry which is preliminary data.</text>
</comment>
<evidence type="ECO:0000256" key="2">
    <source>
        <dbReference type="ARBA" id="ARBA00023125"/>
    </source>
</evidence>
<dbReference type="Pfam" id="PF00392">
    <property type="entry name" value="GntR"/>
    <property type="match status" value="1"/>
</dbReference>
<dbReference type="GO" id="GO:0045892">
    <property type="term" value="P:negative regulation of DNA-templated transcription"/>
    <property type="evidence" value="ECO:0007669"/>
    <property type="project" value="TreeGrafter"/>
</dbReference>
<dbReference type="SMART" id="SM00345">
    <property type="entry name" value="HTH_GNTR"/>
    <property type="match status" value="1"/>
</dbReference>
<dbReference type="GO" id="GO:0003700">
    <property type="term" value="F:DNA-binding transcription factor activity"/>
    <property type="evidence" value="ECO:0007669"/>
    <property type="project" value="InterPro"/>
</dbReference>
<evidence type="ECO:0000256" key="1">
    <source>
        <dbReference type="ARBA" id="ARBA00023015"/>
    </source>
</evidence>
<dbReference type="PANTHER" id="PTHR44846:SF1">
    <property type="entry name" value="MANNOSYL-D-GLYCERATE TRANSPORT_METABOLISM SYSTEM REPRESSOR MNGR-RELATED"/>
    <property type="match status" value="1"/>
</dbReference>
<dbReference type="CDD" id="cd07377">
    <property type="entry name" value="WHTH_GntR"/>
    <property type="match status" value="1"/>
</dbReference>
<dbReference type="InterPro" id="IPR000524">
    <property type="entry name" value="Tscrpt_reg_HTH_GntR"/>
</dbReference>
<accession>A0A2G6KH68</accession>
<organism evidence="5 6">
    <name type="scientific">candidate division KSB3 bacterium</name>
    <dbReference type="NCBI Taxonomy" id="2044937"/>
    <lineage>
        <taxon>Bacteria</taxon>
        <taxon>candidate division KSB3</taxon>
    </lineage>
</organism>
<dbReference type="InterPro" id="IPR036388">
    <property type="entry name" value="WH-like_DNA-bd_sf"/>
</dbReference>
<dbReference type="PANTHER" id="PTHR44846">
    <property type="entry name" value="MANNOSYL-D-GLYCERATE TRANSPORT/METABOLISM SYSTEM REPRESSOR MNGR-RELATED"/>
    <property type="match status" value="1"/>
</dbReference>
<evidence type="ECO:0000256" key="3">
    <source>
        <dbReference type="ARBA" id="ARBA00023163"/>
    </source>
</evidence>
<sequence>MAEDKSRGNPLYTQLKEQLLKRIARGVYKQGEPIPSEAELAKEFGVSVFTVRQAVSLLVAENMLIKQQGRRTYVAERKTRLTFLTWLPETRLGEKLLHDVLRQFEGKYPSLTVECLPTTYSTARRDLLQRISTGNAPDVTHIVSHWTSFFAYMGAFEKLEDLLDKENLENRFYDKDLWGGLYRNRLYSVAWGLCPISLIANKNILHQAGITLETSPLTLKAFRQICRKIEETFPQKQIYSYGLNLVGDETDFLRIYSFLQAFHGGFAHTQGTVQLNSQANATGFAWLKNFIREFRVLFADMGTIQQRFAQGDIAFISDGPWIKPLLEHISGESFDKHFEVLLNPTQGGTVSYSWNYNHALAICSQCPYPHHAATLIDALTNDVDISSSYYARVGHLPVNQTRLNEPLYNSDFHHVYKQQLRHSTCINAQNMMFEKALDFCIDSMKRILFEGVDIQKELDEKEYILNMLYSG</sequence>
<dbReference type="SUPFAM" id="SSF53850">
    <property type="entry name" value="Periplasmic binding protein-like II"/>
    <property type="match status" value="1"/>
</dbReference>
<reference evidence="5 6" key="1">
    <citation type="submission" date="2017-10" db="EMBL/GenBank/DDBJ databases">
        <title>Novel microbial diversity and functional potential in the marine mammal oral microbiome.</title>
        <authorList>
            <person name="Dudek N.K."/>
            <person name="Sun C.L."/>
            <person name="Burstein D."/>
            <person name="Kantor R.S."/>
            <person name="Aliaga Goltsman D.S."/>
            <person name="Bik E.M."/>
            <person name="Thomas B.C."/>
            <person name="Banfield J.F."/>
            <person name="Relman D.A."/>
        </authorList>
    </citation>
    <scope>NUCLEOTIDE SEQUENCE [LARGE SCALE GENOMIC DNA]</scope>
    <source>
        <strain evidence="5">DOLJORAL78_47_16</strain>
    </source>
</reference>
<proteinExistence type="predicted"/>
<dbReference type="AlphaFoldDB" id="A0A2G6KH68"/>
<evidence type="ECO:0000313" key="6">
    <source>
        <dbReference type="Proteomes" id="UP000230821"/>
    </source>
</evidence>
<dbReference type="InterPro" id="IPR050679">
    <property type="entry name" value="Bact_HTH_transcr_reg"/>
</dbReference>
<protein>
    <recommendedName>
        <fullName evidence="4">HTH gntR-type domain-containing protein</fullName>
    </recommendedName>
</protein>
<dbReference type="Gene3D" id="1.10.10.10">
    <property type="entry name" value="Winged helix-like DNA-binding domain superfamily/Winged helix DNA-binding domain"/>
    <property type="match status" value="1"/>
</dbReference>
<dbReference type="Proteomes" id="UP000230821">
    <property type="component" value="Unassembled WGS sequence"/>
</dbReference>
<gene>
    <name evidence="5" type="ORF">CSA56_05870</name>
</gene>
<evidence type="ECO:0000259" key="4">
    <source>
        <dbReference type="PROSITE" id="PS50949"/>
    </source>
</evidence>
<keyword evidence="1" id="KW-0805">Transcription regulation</keyword>
<dbReference type="EMBL" id="PDSK01000067">
    <property type="protein sequence ID" value="PIE35004.1"/>
    <property type="molecule type" value="Genomic_DNA"/>
</dbReference>
<dbReference type="PROSITE" id="PS50949">
    <property type="entry name" value="HTH_GNTR"/>
    <property type="match status" value="1"/>
</dbReference>
<dbReference type="Gene3D" id="3.40.190.10">
    <property type="entry name" value="Periplasmic binding protein-like II"/>
    <property type="match status" value="1"/>
</dbReference>
<name>A0A2G6KH68_9BACT</name>